<dbReference type="GO" id="GO:0044550">
    <property type="term" value="P:secondary metabolite biosynthetic process"/>
    <property type="evidence" value="ECO:0007669"/>
    <property type="project" value="TreeGrafter"/>
</dbReference>
<dbReference type="GO" id="GO:0016874">
    <property type="term" value="F:ligase activity"/>
    <property type="evidence" value="ECO:0007669"/>
    <property type="project" value="UniProtKB-KW"/>
</dbReference>
<dbReference type="Pfam" id="PF08659">
    <property type="entry name" value="KR"/>
    <property type="match status" value="1"/>
</dbReference>
<dbReference type="SMART" id="SM00822">
    <property type="entry name" value="PKS_KR"/>
    <property type="match status" value="1"/>
</dbReference>
<dbReference type="GO" id="GO:0006633">
    <property type="term" value="P:fatty acid biosynthetic process"/>
    <property type="evidence" value="ECO:0007669"/>
    <property type="project" value="TreeGrafter"/>
</dbReference>
<keyword evidence="2" id="KW-0597">Phosphoprotein</keyword>
<dbReference type="SUPFAM" id="SSF51735">
    <property type="entry name" value="NAD(P)-binding Rossmann-fold domains"/>
    <property type="match status" value="1"/>
</dbReference>
<evidence type="ECO:0000256" key="2">
    <source>
        <dbReference type="ARBA" id="ARBA00022553"/>
    </source>
</evidence>
<dbReference type="Gene3D" id="3.40.50.720">
    <property type="entry name" value="NAD(P)-binding Rossmann-like Domain"/>
    <property type="match status" value="2"/>
</dbReference>
<dbReference type="InterPro" id="IPR036291">
    <property type="entry name" value="NAD(P)-bd_dom_sf"/>
</dbReference>
<dbReference type="EMBL" id="MDYN01000040">
    <property type="protein sequence ID" value="OQD80061.1"/>
    <property type="molecule type" value="Genomic_DNA"/>
</dbReference>
<evidence type="ECO:0000313" key="4">
    <source>
        <dbReference type="EMBL" id="OQD80061.1"/>
    </source>
</evidence>
<dbReference type="PANTHER" id="PTHR43775:SF37">
    <property type="entry name" value="SI:DKEY-61P9.11"/>
    <property type="match status" value="1"/>
</dbReference>
<dbReference type="InterPro" id="IPR009081">
    <property type="entry name" value="PP-bd_ACP"/>
</dbReference>
<dbReference type="InterPro" id="IPR036736">
    <property type="entry name" value="ACP-like_sf"/>
</dbReference>
<dbReference type="Proteomes" id="UP000191672">
    <property type="component" value="Unassembled WGS sequence"/>
</dbReference>
<sequence>MLDRGCRDFVFLSRSGTANAEAAGVVKRLEESGASVGVFCVDASDETAVTRVIADVSSTRPNSGVIDVAMVLQDGLYEGMTIEQYHAVLKPKMQANYCAGNSYLDSLALCRRKRGLAGSSIALPMIEDVGVVAENVAIADSLTRKNPFGIDEREMLVAMKAAIIRSTVGLEPLAIMAVMKASAVDMSDAYWSQDARFGPLREASSTLAAEAPDKFQMDGVSVARHEVDSMIGVELQTWLFKEFGVQISVQVLSNPNTTFRSLASLVAEHIYVAA</sequence>
<dbReference type="PROSITE" id="PS50075">
    <property type="entry name" value="CARRIER"/>
    <property type="match status" value="1"/>
</dbReference>
<evidence type="ECO:0000259" key="3">
    <source>
        <dbReference type="PROSITE" id="PS50075"/>
    </source>
</evidence>
<organism evidence="4 5">
    <name type="scientific">Penicillium antarcticum</name>
    <dbReference type="NCBI Taxonomy" id="416450"/>
    <lineage>
        <taxon>Eukaryota</taxon>
        <taxon>Fungi</taxon>
        <taxon>Dikarya</taxon>
        <taxon>Ascomycota</taxon>
        <taxon>Pezizomycotina</taxon>
        <taxon>Eurotiomycetes</taxon>
        <taxon>Eurotiomycetidae</taxon>
        <taxon>Eurotiales</taxon>
        <taxon>Aspergillaceae</taxon>
        <taxon>Penicillium</taxon>
    </lineage>
</organism>
<dbReference type="PANTHER" id="PTHR43775">
    <property type="entry name" value="FATTY ACID SYNTHASE"/>
    <property type="match status" value="1"/>
</dbReference>
<proteinExistence type="predicted"/>
<feature type="domain" description="Carrier" evidence="3">
    <location>
        <begin position="194"/>
        <end position="270"/>
    </location>
</feature>
<comment type="caution">
    <text evidence="4">The sequence shown here is derived from an EMBL/GenBank/DDBJ whole genome shotgun (WGS) entry which is preliminary data.</text>
</comment>
<dbReference type="InterPro" id="IPR050091">
    <property type="entry name" value="PKS_NRPS_Biosynth_Enz"/>
</dbReference>
<evidence type="ECO:0000313" key="5">
    <source>
        <dbReference type="Proteomes" id="UP000191672"/>
    </source>
</evidence>
<keyword evidence="1" id="KW-0596">Phosphopantetheine</keyword>
<dbReference type="STRING" id="416450.A0A1V6PSZ9"/>
<dbReference type="SUPFAM" id="SSF47336">
    <property type="entry name" value="ACP-like"/>
    <property type="match status" value="1"/>
</dbReference>
<dbReference type="InterPro" id="IPR013968">
    <property type="entry name" value="PKS_KR"/>
</dbReference>
<reference evidence="5" key="1">
    <citation type="journal article" date="2017" name="Nat. Microbiol.">
        <title>Global analysis of biosynthetic gene clusters reveals vast potential of secondary metabolite production in Penicillium species.</title>
        <authorList>
            <person name="Nielsen J.C."/>
            <person name="Grijseels S."/>
            <person name="Prigent S."/>
            <person name="Ji B."/>
            <person name="Dainat J."/>
            <person name="Nielsen K.F."/>
            <person name="Frisvad J.C."/>
            <person name="Workman M."/>
            <person name="Nielsen J."/>
        </authorList>
    </citation>
    <scope>NUCLEOTIDE SEQUENCE [LARGE SCALE GENOMIC DNA]</scope>
    <source>
        <strain evidence="5">IBT 31811</strain>
    </source>
</reference>
<dbReference type="InterPro" id="IPR057326">
    <property type="entry name" value="KR_dom"/>
</dbReference>
<evidence type="ECO:0000256" key="1">
    <source>
        <dbReference type="ARBA" id="ARBA00022450"/>
    </source>
</evidence>
<dbReference type="GO" id="GO:0004312">
    <property type="term" value="F:fatty acid synthase activity"/>
    <property type="evidence" value="ECO:0007669"/>
    <property type="project" value="TreeGrafter"/>
</dbReference>
<accession>A0A1V6PSZ9</accession>
<keyword evidence="5" id="KW-1185">Reference proteome</keyword>
<gene>
    <name evidence="4" type="ORF">PENANT_c040G10732</name>
</gene>
<name>A0A1V6PSZ9_9EURO</name>
<protein>
    <recommendedName>
        <fullName evidence="3">Carrier domain-containing protein</fullName>
    </recommendedName>
</protein>
<dbReference type="AlphaFoldDB" id="A0A1V6PSZ9"/>